<dbReference type="Gene3D" id="1.10.10.1270">
    <property type="entry name" value="Sbi, C3 binding domain IV"/>
    <property type="match status" value="1"/>
</dbReference>
<feature type="coiled-coil region" evidence="4">
    <location>
        <begin position="1"/>
        <end position="74"/>
    </location>
</feature>
<gene>
    <name evidence="5" type="ORF">FDF74_08175</name>
</gene>
<evidence type="ECO:0000256" key="3">
    <source>
        <dbReference type="ARBA" id="ARBA00022729"/>
    </source>
</evidence>
<sequence length="239" mass="25842">MRNSEKDKEELDTEVAKKIEAAKKLVEEAEADNTDEKYNTAEAAVTTLTDGKDKTDLQGRLKSVKEKIDAKKETEAQGKLDEAAEAAVVALEAGKLGNKEEVEATKKLVQPAKDAVEKATEDKKAGFNGRISTVEEKIEAEALKQGFEDLKNTVTELTKTTATSTFKISEVQFTIFDNGITADKVTENAPYATVEQATAIKNAMDAEVKGDSEAVKKLVKALQDAIDNVKGQKGTKSSI</sequence>
<accession>A0A6M0RA94</accession>
<dbReference type="RefSeq" id="WP_163249268.1">
    <property type="nucleotide sequence ID" value="NZ_SXDP01000005.1"/>
</dbReference>
<organism evidence="5 6">
    <name type="scientific">Clostridium niameyense</name>
    <dbReference type="NCBI Taxonomy" id="1622073"/>
    <lineage>
        <taxon>Bacteria</taxon>
        <taxon>Bacillati</taxon>
        <taxon>Bacillota</taxon>
        <taxon>Clostridia</taxon>
        <taxon>Eubacteriales</taxon>
        <taxon>Clostridiaceae</taxon>
        <taxon>Clostridium</taxon>
    </lineage>
</organism>
<keyword evidence="3" id="KW-0732">Signal</keyword>
<keyword evidence="2" id="KW-0964">Secreted</keyword>
<proteinExistence type="predicted"/>
<keyword evidence="4" id="KW-0175">Coiled coil</keyword>
<reference evidence="5 6" key="1">
    <citation type="submission" date="2019-04" db="EMBL/GenBank/DDBJ databases">
        <title>Genome sequencing of Clostridium botulinum Groups I-IV and Clostridium butyricum.</title>
        <authorList>
            <person name="Brunt J."/>
            <person name="Van Vliet A.H.M."/>
            <person name="Stringer S.C."/>
            <person name="Carter A.T."/>
            <person name="Peck M.W."/>
        </authorList>
    </citation>
    <scope>NUCLEOTIDE SEQUENCE [LARGE SCALE GENOMIC DNA]</scope>
    <source>
        <strain evidence="5 6">IFR 18/094</strain>
    </source>
</reference>
<dbReference type="InterPro" id="IPR041909">
    <property type="entry name" value="Sbi_C3_db_domIV"/>
</dbReference>
<keyword evidence="6" id="KW-1185">Reference proteome</keyword>
<evidence type="ECO:0000256" key="4">
    <source>
        <dbReference type="SAM" id="Coils"/>
    </source>
</evidence>
<evidence type="ECO:0000313" key="5">
    <source>
        <dbReference type="EMBL" id="NEZ47184.1"/>
    </source>
</evidence>
<name>A0A6M0RA94_9CLOT</name>
<comment type="caution">
    <text evidence="5">The sequence shown here is derived from an EMBL/GenBank/DDBJ whole genome shotgun (WGS) entry which is preliminary data.</text>
</comment>
<protein>
    <submittedName>
        <fullName evidence="5">Uncharacterized protein</fullName>
    </submittedName>
</protein>
<evidence type="ECO:0000256" key="2">
    <source>
        <dbReference type="ARBA" id="ARBA00022525"/>
    </source>
</evidence>
<comment type="subcellular location">
    <subcellularLocation>
        <location evidence="1">Secreted</location>
    </subcellularLocation>
</comment>
<dbReference type="Proteomes" id="UP000473885">
    <property type="component" value="Unassembled WGS sequence"/>
</dbReference>
<dbReference type="EMBL" id="SXDP01000005">
    <property type="protein sequence ID" value="NEZ47184.1"/>
    <property type="molecule type" value="Genomic_DNA"/>
</dbReference>
<evidence type="ECO:0000313" key="6">
    <source>
        <dbReference type="Proteomes" id="UP000473885"/>
    </source>
</evidence>
<evidence type="ECO:0000256" key="1">
    <source>
        <dbReference type="ARBA" id="ARBA00004613"/>
    </source>
</evidence>
<dbReference type="GO" id="GO:0005576">
    <property type="term" value="C:extracellular region"/>
    <property type="evidence" value="ECO:0007669"/>
    <property type="project" value="UniProtKB-SubCell"/>
</dbReference>
<dbReference type="AlphaFoldDB" id="A0A6M0RA94"/>